<dbReference type="GO" id="GO:0035251">
    <property type="term" value="F:UDP-glucosyltransferase activity"/>
    <property type="evidence" value="ECO:0007669"/>
    <property type="project" value="TreeGrafter"/>
</dbReference>
<protein>
    <submittedName>
        <fullName evidence="4">UDP-glucuronosyl/UDP-glucosyltransferase</fullName>
    </submittedName>
</protein>
<dbReference type="AlphaFoldDB" id="A0A2P5B5P5"/>
<evidence type="ECO:0000256" key="3">
    <source>
        <dbReference type="ARBA" id="ARBA00022679"/>
    </source>
</evidence>
<dbReference type="InterPro" id="IPR002213">
    <property type="entry name" value="UDP_glucos_trans"/>
</dbReference>
<accession>A0A2P5B5P5</accession>
<keyword evidence="5" id="KW-1185">Reference proteome</keyword>
<keyword evidence="2" id="KW-0328">Glycosyltransferase</keyword>
<sequence length="438" mass="48279">MAHILVIPYPAPGHLLPTMELANQLSNRGLAITFVITPKILPLLQPLRSVHPRVETLILPFPTHSAIPAGIENMQELPLSFIPSIISAFSQLYDPILQWFLSHPSPPVAIIDDLFFTCWTYPLACRLGIRRLVFAPSHAYTLDALWSSVSKKGDEVINDDKVDLVDHHDVLKADVNAYNIASWGILLNSFPELDGEMLDHFKKNVLGHDRAWSIGPLFSFPVEISQKISTDNVMEWLDMCKEDNSVVYVGFGSQITLTGAQMEALADAIDKSGVRFIWTVKEPMKGVQTGGTDDNSVVPTWFEDRTAGRGLVLRGWVPQASILRHRAVGSYLTHCGWNSTFEGLLSGVLLLAWPMQADHFHNAKLLIDKLGVAVRVCEGQGTVPDPTELAKFLAESVGRSWPERARAVELGRVALKSISSGGSSYMALDSLVKDLSAK</sequence>
<dbReference type="PANTHER" id="PTHR48047">
    <property type="entry name" value="GLYCOSYLTRANSFERASE"/>
    <property type="match status" value="1"/>
</dbReference>
<proteinExistence type="inferred from homology"/>
<dbReference type="GO" id="GO:0051555">
    <property type="term" value="P:flavonol biosynthetic process"/>
    <property type="evidence" value="ECO:0007669"/>
    <property type="project" value="TreeGrafter"/>
</dbReference>
<dbReference type="Pfam" id="PF00201">
    <property type="entry name" value="UDPGT"/>
    <property type="match status" value="1"/>
</dbReference>
<dbReference type="EMBL" id="JXTB01000357">
    <property type="protein sequence ID" value="PON44117.1"/>
    <property type="molecule type" value="Genomic_DNA"/>
</dbReference>
<evidence type="ECO:0000256" key="2">
    <source>
        <dbReference type="ARBA" id="ARBA00022676"/>
    </source>
</evidence>
<evidence type="ECO:0000313" key="4">
    <source>
        <dbReference type="EMBL" id="PON44117.1"/>
    </source>
</evidence>
<comment type="caution">
    <text evidence="4">The sequence shown here is derived from an EMBL/GenBank/DDBJ whole genome shotgun (WGS) entry which is preliminary data.</text>
</comment>
<gene>
    <name evidence="4" type="ORF">PanWU01x14_269080</name>
</gene>
<dbReference type="FunFam" id="3.40.50.2000:FF:000060">
    <property type="entry name" value="Glycosyltransferase"/>
    <property type="match status" value="1"/>
</dbReference>
<organism evidence="4 5">
    <name type="scientific">Parasponia andersonii</name>
    <name type="common">Sponia andersonii</name>
    <dbReference type="NCBI Taxonomy" id="3476"/>
    <lineage>
        <taxon>Eukaryota</taxon>
        <taxon>Viridiplantae</taxon>
        <taxon>Streptophyta</taxon>
        <taxon>Embryophyta</taxon>
        <taxon>Tracheophyta</taxon>
        <taxon>Spermatophyta</taxon>
        <taxon>Magnoliopsida</taxon>
        <taxon>eudicotyledons</taxon>
        <taxon>Gunneridae</taxon>
        <taxon>Pentapetalae</taxon>
        <taxon>rosids</taxon>
        <taxon>fabids</taxon>
        <taxon>Rosales</taxon>
        <taxon>Cannabaceae</taxon>
        <taxon>Parasponia</taxon>
    </lineage>
</organism>
<dbReference type="OrthoDB" id="5835829at2759"/>
<keyword evidence="3 4" id="KW-0808">Transferase</keyword>
<dbReference type="Gene3D" id="3.40.50.2000">
    <property type="entry name" value="Glycogen Phosphorylase B"/>
    <property type="match status" value="3"/>
</dbReference>
<dbReference type="PANTHER" id="PTHR48047:SF5">
    <property type="entry name" value="FLAVONOL 7-O-RHAMNOSYLTRANSFERASE"/>
    <property type="match status" value="1"/>
</dbReference>
<reference evidence="5" key="1">
    <citation type="submission" date="2016-06" db="EMBL/GenBank/DDBJ databases">
        <title>Parallel loss of symbiosis genes in relatives of nitrogen-fixing non-legume Parasponia.</title>
        <authorList>
            <person name="Van Velzen R."/>
            <person name="Holmer R."/>
            <person name="Bu F."/>
            <person name="Rutten L."/>
            <person name="Van Zeijl A."/>
            <person name="Liu W."/>
            <person name="Santuari L."/>
            <person name="Cao Q."/>
            <person name="Sharma T."/>
            <person name="Shen D."/>
            <person name="Roswanjaya Y."/>
            <person name="Wardhani T."/>
            <person name="Kalhor M.S."/>
            <person name="Jansen J."/>
            <person name="Van den Hoogen J."/>
            <person name="Gungor B."/>
            <person name="Hartog M."/>
            <person name="Hontelez J."/>
            <person name="Verver J."/>
            <person name="Yang W.-C."/>
            <person name="Schijlen E."/>
            <person name="Repin R."/>
            <person name="Schilthuizen M."/>
            <person name="Schranz E."/>
            <person name="Heidstra R."/>
            <person name="Miyata K."/>
            <person name="Fedorova E."/>
            <person name="Kohlen W."/>
            <person name="Bisseling T."/>
            <person name="Smit S."/>
            <person name="Geurts R."/>
        </authorList>
    </citation>
    <scope>NUCLEOTIDE SEQUENCE [LARGE SCALE GENOMIC DNA]</scope>
    <source>
        <strain evidence="5">cv. WU1-14</strain>
    </source>
</reference>
<dbReference type="Proteomes" id="UP000237105">
    <property type="component" value="Unassembled WGS sequence"/>
</dbReference>
<name>A0A2P5B5P5_PARAD</name>
<dbReference type="SUPFAM" id="SSF53756">
    <property type="entry name" value="UDP-Glycosyltransferase/glycogen phosphorylase"/>
    <property type="match status" value="1"/>
</dbReference>
<evidence type="ECO:0000313" key="5">
    <source>
        <dbReference type="Proteomes" id="UP000237105"/>
    </source>
</evidence>
<evidence type="ECO:0000256" key="1">
    <source>
        <dbReference type="ARBA" id="ARBA00009995"/>
    </source>
</evidence>
<comment type="similarity">
    <text evidence="1">Belongs to the UDP-glycosyltransferase family.</text>
</comment>
<dbReference type="CDD" id="cd03784">
    <property type="entry name" value="GT1_Gtf-like"/>
    <property type="match status" value="1"/>
</dbReference>